<evidence type="ECO:0000256" key="2">
    <source>
        <dbReference type="SAM" id="Phobius"/>
    </source>
</evidence>
<protein>
    <submittedName>
        <fullName evidence="3">Uncharacterized protein</fullName>
    </submittedName>
</protein>
<dbReference type="GeneID" id="66986772"/>
<feature type="compositionally biased region" description="Polar residues" evidence="1">
    <location>
        <begin position="1"/>
        <end position="22"/>
    </location>
</feature>
<feature type="transmembrane region" description="Helical" evidence="2">
    <location>
        <begin position="46"/>
        <end position="62"/>
    </location>
</feature>
<evidence type="ECO:0000313" key="4">
    <source>
        <dbReference type="Proteomes" id="UP000637239"/>
    </source>
</evidence>
<reference evidence="3" key="1">
    <citation type="submission" date="2021-01" db="EMBL/GenBank/DDBJ databases">
        <authorList>
            <consortium name="Aspergillus chevalieri M1 genome sequencing consortium"/>
            <person name="Kazuki M."/>
            <person name="Futagami T."/>
        </authorList>
    </citation>
    <scope>NUCLEOTIDE SEQUENCE</scope>
    <source>
        <strain evidence="3">M1</strain>
    </source>
</reference>
<dbReference type="RefSeq" id="XP_043140936.1">
    <property type="nucleotide sequence ID" value="XM_043283681.1"/>
</dbReference>
<dbReference type="AlphaFoldDB" id="A0A7R7VY44"/>
<keyword evidence="2" id="KW-0472">Membrane</keyword>
<organism evidence="3 4">
    <name type="scientific">Aspergillus chevalieri</name>
    <name type="common">Eurotium chevalieri</name>
    <dbReference type="NCBI Taxonomy" id="182096"/>
    <lineage>
        <taxon>Eukaryota</taxon>
        <taxon>Fungi</taxon>
        <taxon>Dikarya</taxon>
        <taxon>Ascomycota</taxon>
        <taxon>Pezizomycotina</taxon>
        <taxon>Eurotiomycetes</taxon>
        <taxon>Eurotiomycetidae</taxon>
        <taxon>Eurotiales</taxon>
        <taxon>Aspergillaceae</taxon>
        <taxon>Aspergillus</taxon>
        <taxon>Aspergillus subgen. Aspergillus</taxon>
    </lineage>
</organism>
<keyword evidence="4" id="KW-1185">Reference proteome</keyword>
<feature type="region of interest" description="Disordered" evidence="1">
    <location>
        <begin position="1"/>
        <end position="28"/>
    </location>
</feature>
<reference evidence="3" key="2">
    <citation type="submission" date="2021-02" db="EMBL/GenBank/DDBJ databases">
        <title>Aspergillus chevalieri M1 genome sequence.</title>
        <authorList>
            <person name="Kadooka C."/>
            <person name="Mori K."/>
            <person name="Futagami T."/>
        </authorList>
    </citation>
    <scope>NUCLEOTIDE SEQUENCE</scope>
    <source>
        <strain evidence="3">M1</strain>
    </source>
</reference>
<dbReference type="KEGG" id="ache:ACHE_80323A"/>
<dbReference type="Proteomes" id="UP000637239">
    <property type="component" value="Chromosome 8"/>
</dbReference>
<evidence type="ECO:0000256" key="1">
    <source>
        <dbReference type="SAM" id="MobiDB-lite"/>
    </source>
</evidence>
<proteinExistence type="predicted"/>
<keyword evidence="2" id="KW-1133">Transmembrane helix</keyword>
<evidence type="ECO:0000313" key="3">
    <source>
        <dbReference type="EMBL" id="BCR92423.1"/>
    </source>
</evidence>
<gene>
    <name evidence="3" type="ORF">ACHE_80323A</name>
</gene>
<accession>A0A7R7VY44</accession>
<dbReference type="EMBL" id="AP024423">
    <property type="protein sequence ID" value="BCR92423.1"/>
    <property type="molecule type" value="Genomic_DNA"/>
</dbReference>
<name>A0A7R7VY44_ASPCH</name>
<keyword evidence="2" id="KW-0812">Transmembrane</keyword>
<sequence length="63" mass="6858">MNEKSTNNNNDTPVSAQQTHTNDGPDIPAPGYPELIMMKIGVVKHPYLYALLHGIIILASLTV</sequence>